<sequence length="127" mass="14054">MTSTMQILIDNTDDRLMEWLIDDTKDAKRAPEVAAWLVCGPLPLAEIISMRKARMTADGASTEHADIYASASVLYDLGRVAGIAGPVEYVNGMLWLKESHHQVILDWIRAEQFRRAGLVDDAVEAVA</sequence>
<dbReference type="RefSeq" id="WP_141379294.1">
    <property type="nucleotide sequence ID" value="NZ_BJNA01000004.1"/>
</dbReference>
<reference evidence="1 2" key="1">
    <citation type="submission" date="2019-06" db="EMBL/GenBank/DDBJ databases">
        <title>Sequencing the genomes of 1000 actinobacteria strains.</title>
        <authorList>
            <person name="Klenk H.-P."/>
        </authorList>
    </citation>
    <scope>NUCLEOTIDE SEQUENCE [LARGE SCALE GENOMIC DNA]</scope>
    <source>
        <strain evidence="1 2">DSM 20427</strain>
    </source>
</reference>
<keyword evidence="2" id="KW-1185">Reference proteome</keyword>
<proteinExistence type="predicted"/>
<evidence type="ECO:0000313" key="2">
    <source>
        <dbReference type="Proteomes" id="UP000319804"/>
    </source>
</evidence>
<gene>
    <name evidence="1" type="ORF">FHX68_0862</name>
</gene>
<name>A0A4Y3UJ77_9MICO</name>
<dbReference type="OrthoDB" id="9950658at2"/>
<comment type="caution">
    <text evidence="1">The sequence shown here is derived from an EMBL/GenBank/DDBJ whole genome shotgun (WGS) entry which is preliminary data.</text>
</comment>
<organism evidence="1 2">
    <name type="scientific">Microbacterium lacticum</name>
    <dbReference type="NCBI Taxonomy" id="33885"/>
    <lineage>
        <taxon>Bacteria</taxon>
        <taxon>Bacillati</taxon>
        <taxon>Actinomycetota</taxon>
        <taxon>Actinomycetes</taxon>
        <taxon>Micrococcales</taxon>
        <taxon>Microbacteriaceae</taxon>
        <taxon>Microbacterium</taxon>
    </lineage>
</organism>
<dbReference type="AlphaFoldDB" id="A0A4Y3UJ77"/>
<dbReference type="Proteomes" id="UP000319804">
    <property type="component" value="Unassembled WGS sequence"/>
</dbReference>
<protein>
    <submittedName>
        <fullName evidence="1">Uncharacterized protein</fullName>
    </submittedName>
</protein>
<evidence type="ECO:0000313" key="1">
    <source>
        <dbReference type="EMBL" id="TQN00744.1"/>
    </source>
</evidence>
<accession>A0A4Y3UJ77</accession>
<dbReference type="EMBL" id="VFPS01000001">
    <property type="protein sequence ID" value="TQN00744.1"/>
    <property type="molecule type" value="Genomic_DNA"/>
</dbReference>